<evidence type="ECO:0000313" key="8">
    <source>
        <dbReference type="Proteomes" id="UP001610446"/>
    </source>
</evidence>
<keyword evidence="8" id="KW-1185">Reference proteome</keyword>
<evidence type="ECO:0000256" key="1">
    <source>
        <dbReference type="ARBA" id="ARBA00023015"/>
    </source>
</evidence>
<dbReference type="InterPro" id="IPR036864">
    <property type="entry name" value="Zn2-C6_fun-type_DNA-bd_sf"/>
</dbReference>
<dbReference type="SMART" id="SM00066">
    <property type="entry name" value="GAL4"/>
    <property type="match status" value="1"/>
</dbReference>
<sequence length="569" mass="63827">MTQKKNTRSRAGCLSCRQRHVRCDEQRPSCQTCLAGNRTCTYPSAVIPLRDRRVLQRDALPPGQQAPWASTDPSGSLMRRKSVGSTVMDPFETLPVKMLFKSRELYHYFYQTGAAFAVAPPDPKDDCIALATLDEQAMRSTILIAGIHYSWNTGHLQAFEPAFLFHKVESIRSVNNWLQSSDSKSFVVCVRQILTICLAEACLADLAAAETHLDGVMALFDSHDQRAGTDGGIDDLDAELANHYLILTSCFFLALKSRLDDFILLRESQQGIDADNNDRSSPEKALKLYKAWHQMEHLGLDTRLKCLRLFPYFFSPPPARFRRRGSKTMLIDALPIIECVRSITETLDRIRANPSSEHMHRVWNDGGPTKLLLVMVTAHVEGFVAKDESKNNNNKFATPKQHKNEQCIRLRSTWSGISAAAELFMHSVLGILNAGAPLECRLLYRLLLILKRGIQETRADLIQLNRYSGGIHLAQCLWFWKVFTGVMALSTSQHVSSGKACPCPCPCRAELARLYTWFCNCARAWSAVTGRTKWAHVEPILRTIAWPAVLPPRGRDHAPDAWAGVIPVA</sequence>
<evidence type="ECO:0000313" key="7">
    <source>
        <dbReference type="EMBL" id="KAL2847865.1"/>
    </source>
</evidence>
<gene>
    <name evidence="7" type="ORF">BJY01DRAFT_163908</name>
</gene>
<keyword evidence="1" id="KW-0805">Transcription regulation</keyword>
<reference evidence="7 8" key="1">
    <citation type="submission" date="2024-07" db="EMBL/GenBank/DDBJ databases">
        <title>Section-level genome sequencing and comparative genomics of Aspergillus sections Usti and Cavernicolus.</title>
        <authorList>
            <consortium name="Lawrence Berkeley National Laboratory"/>
            <person name="Nybo J.L."/>
            <person name="Vesth T.C."/>
            <person name="Theobald S."/>
            <person name="Frisvad J.C."/>
            <person name="Larsen T.O."/>
            <person name="Kjaerboelling I."/>
            <person name="Rothschild-Mancinelli K."/>
            <person name="Lyhne E.K."/>
            <person name="Kogle M.E."/>
            <person name="Barry K."/>
            <person name="Clum A."/>
            <person name="Na H."/>
            <person name="Ledsgaard L."/>
            <person name="Lin J."/>
            <person name="Lipzen A."/>
            <person name="Kuo A."/>
            <person name="Riley R."/>
            <person name="Mondo S."/>
            <person name="Labutti K."/>
            <person name="Haridas S."/>
            <person name="Pangalinan J."/>
            <person name="Salamov A.A."/>
            <person name="Simmons B.A."/>
            <person name="Magnuson J.K."/>
            <person name="Chen J."/>
            <person name="Drula E."/>
            <person name="Henrissat B."/>
            <person name="Wiebenga A."/>
            <person name="Lubbers R.J."/>
            <person name="Gomes A.C."/>
            <person name="Makela M.R."/>
            <person name="Stajich J."/>
            <person name="Grigoriev I.V."/>
            <person name="Mortensen U.H."/>
            <person name="De Vries R.P."/>
            <person name="Baker S.E."/>
            <person name="Andersen M.R."/>
        </authorList>
    </citation>
    <scope>NUCLEOTIDE SEQUENCE [LARGE SCALE GENOMIC DNA]</scope>
    <source>
        <strain evidence="7 8">CBS 123904</strain>
    </source>
</reference>
<dbReference type="PANTHER" id="PTHR37534:SF46">
    <property type="entry name" value="ZN(II)2CYS6 TRANSCRIPTION FACTOR (EUROFUNG)"/>
    <property type="match status" value="1"/>
</dbReference>
<evidence type="ECO:0000256" key="4">
    <source>
        <dbReference type="ARBA" id="ARBA00023242"/>
    </source>
</evidence>
<evidence type="ECO:0000256" key="2">
    <source>
        <dbReference type="ARBA" id="ARBA00023125"/>
    </source>
</evidence>
<name>A0ABR4K6D1_9EURO</name>
<accession>A0ABR4K6D1</accession>
<dbReference type="CDD" id="cd00067">
    <property type="entry name" value="GAL4"/>
    <property type="match status" value="1"/>
</dbReference>
<dbReference type="PROSITE" id="PS50048">
    <property type="entry name" value="ZN2_CY6_FUNGAL_2"/>
    <property type="match status" value="1"/>
</dbReference>
<keyword evidence="4" id="KW-0539">Nucleus</keyword>
<protein>
    <recommendedName>
        <fullName evidence="6">Zn(2)-C6 fungal-type domain-containing protein</fullName>
    </recommendedName>
</protein>
<feature type="region of interest" description="Disordered" evidence="5">
    <location>
        <begin position="58"/>
        <end position="80"/>
    </location>
</feature>
<comment type="caution">
    <text evidence="7">The sequence shown here is derived from an EMBL/GenBank/DDBJ whole genome shotgun (WGS) entry which is preliminary data.</text>
</comment>
<dbReference type="InterPro" id="IPR001138">
    <property type="entry name" value="Zn2Cys6_DnaBD"/>
</dbReference>
<dbReference type="EMBL" id="JBFXLU010000053">
    <property type="protein sequence ID" value="KAL2847865.1"/>
    <property type="molecule type" value="Genomic_DNA"/>
</dbReference>
<evidence type="ECO:0000259" key="6">
    <source>
        <dbReference type="PROSITE" id="PS50048"/>
    </source>
</evidence>
<keyword evidence="2" id="KW-0238">DNA-binding</keyword>
<dbReference type="Gene3D" id="4.10.240.10">
    <property type="entry name" value="Zn(2)-C6 fungal-type DNA-binding domain"/>
    <property type="match status" value="1"/>
</dbReference>
<keyword evidence="3" id="KW-0804">Transcription</keyword>
<dbReference type="SUPFAM" id="SSF57701">
    <property type="entry name" value="Zn2/Cys6 DNA-binding domain"/>
    <property type="match status" value="1"/>
</dbReference>
<dbReference type="PANTHER" id="PTHR37534">
    <property type="entry name" value="TRANSCRIPTIONAL ACTIVATOR PROTEIN UGA3"/>
    <property type="match status" value="1"/>
</dbReference>
<organism evidence="7 8">
    <name type="scientific">Aspergillus pseudoustus</name>
    <dbReference type="NCBI Taxonomy" id="1810923"/>
    <lineage>
        <taxon>Eukaryota</taxon>
        <taxon>Fungi</taxon>
        <taxon>Dikarya</taxon>
        <taxon>Ascomycota</taxon>
        <taxon>Pezizomycotina</taxon>
        <taxon>Eurotiomycetes</taxon>
        <taxon>Eurotiomycetidae</taxon>
        <taxon>Eurotiales</taxon>
        <taxon>Aspergillaceae</taxon>
        <taxon>Aspergillus</taxon>
        <taxon>Aspergillus subgen. Nidulantes</taxon>
    </lineage>
</organism>
<dbReference type="Pfam" id="PF00172">
    <property type="entry name" value="Zn_clus"/>
    <property type="match status" value="1"/>
</dbReference>
<dbReference type="Proteomes" id="UP001610446">
    <property type="component" value="Unassembled WGS sequence"/>
</dbReference>
<feature type="domain" description="Zn(2)-C6 fungal-type" evidence="6">
    <location>
        <begin position="12"/>
        <end position="42"/>
    </location>
</feature>
<evidence type="ECO:0000256" key="3">
    <source>
        <dbReference type="ARBA" id="ARBA00023163"/>
    </source>
</evidence>
<dbReference type="PROSITE" id="PS00463">
    <property type="entry name" value="ZN2_CY6_FUNGAL_1"/>
    <property type="match status" value="1"/>
</dbReference>
<proteinExistence type="predicted"/>
<evidence type="ECO:0000256" key="5">
    <source>
        <dbReference type="SAM" id="MobiDB-lite"/>
    </source>
</evidence>